<dbReference type="GO" id="GO:0004075">
    <property type="term" value="F:biotin carboxylase activity"/>
    <property type="evidence" value="ECO:0007669"/>
    <property type="project" value="UniProtKB-EC"/>
</dbReference>
<dbReference type="InterPro" id="IPR011053">
    <property type="entry name" value="Single_hybrid_motif"/>
</dbReference>
<dbReference type="PROSITE" id="PS50975">
    <property type="entry name" value="ATP_GRASP"/>
    <property type="match status" value="1"/>
</dbReference>
<dbReference type="PROSITE" id="PS50968">
    <property type="entry name" value="BIOTINYL_LIPOYL"/>
    <property type="match status" value="1"/>
</dbReference>
<dbReference type="FunFam" id="3.40.50.20:FF:000010">
    <property type="entry name" value="Propionyl-CoA carboxylase subunit alpha"/>
    <property type="match status" value="1"/>
</dbReference>
<keyword evidence="13" id="KW-1185">Reference proteome</keyword>
<evidence type="ECO:0000256" key="6">
    <source>
        <dbReference type="ARBA" id="ARBA00023267"/>
    </source>
</evidence>
<dbReference type="InterPro" id="IPR011054">
    <property type="entry name" value="Rudment_hybrid_motif"/>
</dbReference>
<sequence length="664" mass="70124">MFTSVLIANRGEIAIRIARTLRRMGIRSVAVYSDPDDGAAHVRAADLAVRIGPAPAAQSYLDVAAIIEAARRTGAQAVHPGYGFLSESPELARACADAGLVFIGPGPAALELMGSKIRAKAHVAEAGVPVIEGVSELDEDLLTAAAHLGPPLLVKPSAGGGGKGMQVVRDLTDLPEALATARRIARAAFGDEALLVERFVDAPRHIEIQVLADAHGHVLSLGERECSLQRRHQKVIEEAPSPLLTETTRQRMSDAAVAVAESVGYQGAGTVEFLVPAANPDAFAFMEMNTRLQVEHPVTEAVTGLDLVEWQVRIAAGEPFEPDLDRAVEGHAIEARIYAERPDSGFLPATGTAAVVRWPDEVRVDHALTEGTVVATEYDPMLAKVIAHADTRADALARLDRALADTVIFGVETNVDYLRRLLAHRDVRAGTADTTLLDGLTITQQHTPDEALIAAALARHAHAWTDELWRRPSGWRLGADQPVIYAFAAGTVSISGPPERALVAVGDTTDGLQRLCAISGTVSLQAVSSCALVLDGMSTGVDVLLAPAATWVRWDGRTWGLDHHDPDASTAMSAGVSDPQLRTPMPGTVVAVHAAAGDWVEAGDRIVTVEAMKMEFPLRAGRAGTITIDVVVGDQVTSGQVLAAVTGPEGSQDPRGPSATIHKI</sequence>
<organism evidence="12 13">
    <name type="scientific">Ruania alkalisoli</name>
    <dbReference type="NCBI Taxonomy" id="2779775"/>
    <lineage>
        <taxon>Bacteria</taxon>
        <taxon>Bacillati</taxon>
        <taxon>Actinomycetota</taxon>
        <taxon>Actinomycetes</taxon>
        <taxon>Micrococcales</taxon>
        <taxon>Ruaniaceae</taxon>
        <taxon>Ruania</taxon>
    </lineage>
</organism>
<evidence type="ECO:0000256" key="5">
    <source>
        <dbReference type="ARBA" id="ARBA00022840"/>
    </source>
</evidence>
<dbReference type="InterPro" id="IPR050856">
    <property type="entry name" value="Biotin_carboxylase_complex"/>
</dbReference>
<dbReference type="KEGG" id="halt:IM660_07230"/>
<feature type="domain" description="ATP-grasp" evidence="10">
    <location>
        <begin position="120"/>
        <end position="316"/>
    </location>
</feature>
<dbReference type="GO" id="GO:0005524">
    <property type="term" value="F:ATP binding"/>
    <property type="evidence" value="ECO:0007669"/>
    <property type="project" value="UniProtKB-UniRule"/>
</dbReference>
<protein>
    <recommendedName>
        <fullName evidence="2">biotin carboxylase</fullName>
        <ecNumber evidence="2">6.3.4.14</ecNumber>
    </recommendedName>
</protein>
<evidence type="ECO:0000313" key="12">
    <source>
        <dbReference type="EMBL" id="QOR72026.1"/>
    </source>
</evidence>
<name>A0A7M1SWQ8_9MICO</name>
<dbReference type="Pfam" id="PF02786">
    <property type="entry name" value="CPSase_L_D2"/>
    <property type="match status" value="1"/>
</dbReference>
<evidence type="ECO:0000256" key="1">
    <source>
        <dbReference type="ARBA" id="ARBA00001953"/>
    </source>
</evidence>
<evidence type="ECO:0000259" key="11">
    <source>
        <dbReference type="PROSITE" id="PS50979"/>
    </source>
</evidence>
<dbReference type="InterPro" id="IPR001882">
    <property type="entry name" value="Biotin_BS"/>
</dbReference>
<dbReference type="GO" id="GO:0046872">
    <property type="term" value="F:metal ion binding"/>
    <property type="evidence" value="ECO:0007669"/>
    <property type="project" value="InterPro"/>
</dbReference>
<dbReference type="InterPro" id="IPR011761">
    <property type="entry name" value="ATP-grasp"/>
</dbReference>
<feature type="region of interest" description="Disordered" evidence="8">
    <location>
        <begin position="645"/>
        <end position="664"/>
    </location>
</feature>
<feature type="domain" description="Biotin carboxylation" evidence="11">
    <location>
        <begin position="1"/>
        <end position="442"/>
    </location>
</feature>
<dbReference type="InterPro" id="IPR005479">
    <property type="entry name" value="CPAse_ATP-bd"/>
</dbReference>
<evidence type="ECO:0000259" key="10">
    <source>
        <dbReference type="PROSITE" id="PS50975"/>
    </source>
</evidence>
<dbReference type="SUPFAM" id="SSF56059">
    <property type="entry name" value="Glutathione synthetase ATP-binding domain-like"/>
    <property type="match status" value="1"/>
</dbReference>
<dbReference type="InterPro" id="IPR048429">
    <property type="entry name" value="MCC_alpha_BT"/>
</dbReference>
<evidence type="ECO:0000259" key="9">
    <source>
        <dbReference type="PROSITE" id="PS50968"/>
    </source>
</evidence>
<evidence type="ECO:0000256" key="8">
    <source>
        <dbReference type="SAM" id="MobiDB-lite"/>
    </source>
</evidence>
<dbReference type="Pfam" id="PF00364">
    <property type="entry name" value="Biotin_lipoyl"/>
    <property type="match status" value="1"/>
</dbReference>
<dbReference type="PANTHER" id="PTHR18866">
    <property type="entry name" value="CARBOXYLASE:PYRUVATE/ACETYL-COA/PROPIONYL-COA CARBOXYLASE"/>
    <property type="match status" value="1"/>
</dbReference>
<dbReference type="InterPro" id="IPR005481">
    <property type="entry name" value="BC-like_N"/>
</dbReference>
<dbReference type="Pfam" id="PF02785">
    <property type="entry name" value="Biotin_carb_C"/>
    <property type="match status" value="1"/>
</dbReference>
<dbReference type="EMBL" id="CP063169">
    <property type="protein sequence ID" value="QOR72026.1"/>
    <property type="molecule type" value="Genomic_DNA"/>
</dbReference>
<dbReference type="InterPro" id="IPR016185">
    <property type="entry name" value="PreATP-grasp_dom_sf"/>
</dbReference>
<dbReference type="CDD" id="cd06850">
    <property type="entry name" value="biotinyl_domain"/>
    <property type="match status" value="1"/>
</dbReference>
<comment type="cofactor">
    <cofactor evidence="1">
        <name>biotin</name>
        <dbReference type="ChEBI" id="CHEBI:57586"/>
    </cofactor>
</comment>
<dbReference type="PROSITE" id="PS00867">
    <property type="entry name" value="CPSASE_2"/>
    <property type="match status" value="1"/>
</dbReference>
<dbReference type="SUPFAM" id="SSF51230">
    <property type="entry name" value="Single hybrid motif"/>
    <property type="match status" value="1"/>
</dbReference>
<feature type="domain" description="Lipoyl-binding" evidence="9">
    <location>
        <begin position="573"/>
        <end position="646"/>
    </location>
</feature>
<dbReference type="RefSeq" id="WP_193498672.1">
    <property type="nucleotide sequence ID" value="NZ_CP063169.1"/>
</dbReference>
<keyword evidence="5 7" id="KW-0067">ATP-binding</keyword>
<accession>A0A7M1SWQ8</accession>
<dbReference type="SMART" id="SM00878">
    <property type="entry name" value="Biotin_carb_C"/>
    <property type="match status" value="1"/>
</dbReference>
<dbReference type="AlphaFoldDB" id="A0A7M1SWQ8"/>
<evidence type="ECO:0000313" key="13">
    <source>
        <dbReference type="Proteomes" id="UP000593758"/>
    </source>
</evidence>
<proteinExistence type="predicted"/>
<dbReference type="InterPro" id="IPR000089">
    <property type="entry name" value="Biotin_lipoyl"/>
</dbReference>
<dbReference type="Pfam" id="PF21139">
    <property type="entry name" value="BT_MCC_alpha"/>
    <property type="match status" value="1"/>
</dbReference>
<dbReference type="PROSITE" id="PS50979">
    <property type="entry name" value="BC"/>
    <property type="match status" value="1"/>
</dbReference>
<reference evidence="12 13" key="1">
    <citation type="submission" date="2020-10" db="EMBL/GenBank/DDBJ databases">
        <title>Haloactinobacterium sp. RN3S43, a bacterium isolated from saline soil.</title>
        <authorList>
            <person name="Sun J.-Q."/>
        </authorList>
    </citation>
    <scope>NUCLEOTIDE SEQUENCE [LARGE SCALE GENOMIC DNA]</scope>
    <source>
        <strain evidence="12 13">RN3S43</strain>
    </source>
</reference>
<dbReference type="Gene3D" id="3.30.470.20">
    <property type="entry name" value="ATP-grasp fold, B domain"/>
    <property type="match status" value="1"/>
</dbReference>
<evidence type="ECO:0000256" key="4">
    <source>
        <dbReference type="ARBA" id="ARBA00022741"/>
    </source>
</evidence>
<keyword evidence="4 7" id="KW-0547">Nucleotide-binding</keyword>
<dbReference type="PROSITE" id="PS00188">
    <property type="entry name" value="BIOTIN"/>
    <property type="match status" value="1"/>
</dbReference>
<dbReference type="Gene3D" id="2.40.50.100">
    <property type="match status" value="1"/>
</dbReference>
<dbReference type="InterPro" id="IPR005482">
    <property type="entry name" value="Biotin_COase_C"/>
</dbReference>
<evidence type="ECO:0000256" key="3">
    <source>
        <dbReference type="ARBA" id="ARBA00022598"/>
    </source>
</evidence>
<dbReference type="InterPro" id="IPR011764">
    <property type="entry name" value="Biotin_carboxylation_dom"/>
</dbReference>
<keyword evidence="6" id="KW-0092">Biotin</keyword>
<dbReference type="Pfam" id="PF00289">
    <property type="entry name" value="Biotin_carb_N"/>
    <property type="match status" value="1"/>
</dbReference>
<evidence type="ECO:0000256" key="7">
    <source>
        <dbReference type="PROSITE-ProRule" id="PRU00409"/>
    </source>
</evidence>
<dbReference type="Proteomes" id="UP000593758">
    <property type="component" value="Chromosome"/>
</dbReference>
<gene>
    <name evidence="12" type="ORF">IM660_07230</name>
</gene>
<dbReference type="PANTHER" id="PTHR18866:SF33">
    <property type="entry name" value="METHYLCROTONOYL-COA CARBOXYLASE SUBUNIT ALPHA, MITOCHONDRIAL-RELATED"/>
    <property type="match status" value="1"/>
</dbReference>
<dbReference type="EC" id="6.3.4.14" evidence="2"/>
<dbReference type="SUPFAM" id="SSF52440">
    <property type="entry name" value="PreATP-grasp domain"/>
    <property type="match status" value="1"/>
</dbReference>
<keyword evidence="3" id="KW-0436">Ligase</keyword>
<evidence type="ECO:0000256" key="2">
    <source>
        <dbReference type="ARBA" id="ARBA00013263"/>
    </source>
</evidence>
<dbReference type="SUPFAM" id="SSF51246">
    <property type="entry name" value="Rudiment single hybrid motif"/>
    <property type="match status" value="1"/>
</dbReference>